<proteinExistence type="predicted"/>
<dbReference type="EMBL" id="CFOH01000825">
    <property type="protein sequence ID" value="CFE70699.1"/>
    <property type="molecule type" value="Genomic_DNA"/>
</dbReference>
<name>A0A654TS62_MYCTX</name>
<gene>
    <name evidence="2" type="ORF">ERS007688_03623</name>
</gene>
<feature type="region of interest" description="Disordered" evidence="1">
    <location>
        <begin position="91"/>
        <end position="120"/>
    </location>
</feature>
<feature type="region of interest" description="Disordered" evidence="1">
    <location>
        <begin position="1"/>
        <end position="35"/>
    </location>
</feature>
<evidence type="ECO:0000313" key="2">
    <source>
        <dbReference type="EMBL" id="CFE70699.1"/>
    </source>
</evidence>
<accession>A0A654TS62</accession>
<organism evidence="2 3">
    <name type="scientific">Mycobacterium tuberculosis</name>
    <dbReference type="NCBI Taxonomy" id="1773"/>
    <lineage>
        <taxon>Bacteria</taxon>
        <taxon>Bacillati</taxon>
        <taxon>Actinomycetota</taxon>
        <taxon>Actinomycetes</taxon>
        <taxon>Mycobacteriales</taxon>
        <taxon>Mycobacteriaceae</taxon>
        <taxon>Mycobacterium</taxon>
        <taxon>Mycobacterium tuberculosis complex</taxon>
    </lineage>
</organism>
<evidence type="ECO:0000313" key="3">
    <source>
        <dbReference type="Proteomes" id="UP000046947"/>
    </source>
</evidence>
<protein>
    <submittedName>
        <fullName evidence="2">Uncharacterized protein</fullName>
    </submittedName>
</protein>
<reference evidence="2 3" key="1">
    <citation type="submission" date="2015-03" db="EMBL/GenBank/DDBJ databases">
        <authorList>
            <consortium name="Pathogen Informatics"/>
        </authorList>
    </citation>
    <scope>NUCLEOTIDE SEQUENCE [LARGE SCALE GENOMIC DNA]</scope>
    <source>
        <strain evidence="2 3">H09601792</strain>
    </source>
</reference>
<dbReference type="Proteomes" id="UP000046947">
    <property type="component" value="Unassembled WGS sequence"/>
</dbReference>
<evidence type="ECO:0000256" key="1">
    <source>
        <dbReference type="SAM" id="MobiDB-lite"/>
    </source>
</evidence>
<feature type="compositionally biased region" description="Low complexity" evidence="1">
    <location>
        <begin position="99"/>
        <end position="110"/>
    </location>
</feature>
<sequence length="120" mass="12752">MPSNTTRSPRRSPCSTRLSAARTTRTGAAVSQARIHIKRNPPISVADDTISTPYANWMSVKFCSTISRIPSKAIPKSGTPELSSHTTMVRPMIPSANRPGGSPASSAWAATGRRANSVSM</sequence>
<dbReference type="AlphaFoldDB" id="A0A654TS62"/>
<feature type="compositionally biased region" description="Low complexity" evidence="1">
    <location>
        <begin position="1"/>
        <end position="31"/>
    </location>
</feature>